<keyword evidence="2" id="KW-0687">Ribonucleoprotein</keyword>
<dbReference type="Proteomes" id="UP000278807">
    <property type="component" value="Unassembled WGS sequence"/>
</dbReference>
<keyword evidence="5" id="KW-1185">Reference proteome</keyword>
<evidence type="ECO:0000259" key="3">
    <source>
        <dbReference type="SMART" id="SM01403"/>
    </source>
</evidence>
<organism evidence="6">
    <name type="scientific">Rodentolepis nana</name>
    <name type="common">Dwarf tapeworm</name>
    <name type="synonym">Hymenolepis nana</name>
    <dbReference type="NCBI Taxonomy" id="102285"/>
    <lineage>
        <taxon>Eukaryota</taxon>
        <taxon>Metazoa</taxon>
        <taxon>Spiralia</taxon>
        <taxon>Lophotrochozoa</taxon>
        <taxon>Platyhelminthes</taxon>
        <taxon>Cestoda</taxon>
        <taxon>Eucestoda</taxon>
        <taxon>Cyclophyllidea</taxon>
        <taxon>Hymenolepididae</taxon>
        <taxon>Rodentolepis</taxon>
    </lineage>
</organism>
<evidence type="ECO:0000313" key="5">
    <source>
        <dbReference type="Proteomes" id="UP000278807"/>
    </source>
</evidence>
<protein>
    <submittedName>
        <fullName evidence="6">Ribosomal_S10 domain-containing protein</fullName>
    </submittedName>
</protein>
<dbReference type="WBParaSite" id="HNAJ_0001100101-mRNA-1">
    <property type="protein sequence ID" value="HNAJ_0001100101-mRNA-1"/>
    <property type="gene ID" value="HNAJ_0001100101"/>
</dbReference>
<name>A0A0R3TTG6_RODNA</name>
<keyword evidence="1" id="KW-0689">Ribosomal protein</keyword>
<evidence type="ECO:0000256" key="2">
    <source>
        <dbReference type="ARBA" id="ARBA00023274"/>
    </source>
</evidence>
<dbReference type="EMBL" id="UZAE01013322">
    <property type="protein sequence ID" value="VDO09280.1"/>
    <property type="molecule type" value="Genomic_DNA"/>
</dbReference>
<evidence type="ECO:0000256" key="1">
    <source>
        <dbReference type="ARBA" id="ARBA00022980"/>
    </source>
</evidence>
<dbReference type="InterPro" id="IPR036838">
    <property type="entry name" value="Ribosomal_uS10_dom_sf"/>
</dbReference>
<accession>A0A0R3TTG6</accession>
<reference evidence="4 5" key="2">
    <citation type="submission" date="2018-11" db="EMBL/GenBank/DDBJ databases">
        <authorList>
            <consortium name="Pathogen Informatics"/>
        </authorList>
    </citation>
    <scope>NUCLEOTIDE SEQUENCE [LARGE SCALE GENOMIC DNA]</scope>
</reference>
<dbReference type="OrthoDB" id="5984298at2759"/>
<dbReference type="InterPro" id="IPR027487">
    <property type="entry name" value="Ribosomal_mL48"/>
</dbReference>
<dbReference type="Gene3D" id="3.30.70.600">
    <property type="entry name" value="Ribosomal protein S10 domain"/>
    <property type="match status" value="1"/>
</dbReference>
<dbReference type="AlphaFoldDB" id="A0A0R3TTG6"/>
<dbReference type="PANTHER" id="PTHR13473:SF0">
    <property type="entry name" value="LARGE RIBOSOMAL SUBUNIT PROTEIN ML48"/>
    <property type="match status" value="1"/>
</dbReference>
<dbReference type="SUPFAM" id="SSF54999">
    <property type="entry name" value="Ribosomal protein S10"/>
    <property type="match status" value="1"/>
</dbReference>
<reference evidence="6" key="1">
    <citation type="submission" date="2017-02" db="UniProtKB">
        <authorList>
            <consortium name="WormBaseParasite"/>
        </authorList>
    </citation>
    <scope>IDENTIFICATION</scope>
</reference>
<dbReference type="PANTHER" id="PTHR13473">
    <property type="entry name" value="MITOCHONDRIAL RIBOSOMAL PROTEIN L48"/>
    <property type="match status" value="1"/>
</dbReference>
<feature type="domain" description="Small ribosomal subunit protein uS10" evidence="3">
    <location>
        <begin position="55"/>
        <end position="149"/>
    </location>
</feature>
<dbReference type="GO" id="GO:0005761">
    <property type="term" value="C:mitochondrial ribosome"/>
    <property type="evidence" value="ECO:0007669"/>
    <property type="project" value="InterPro"/>
</dbReference>
<sequence length="179" mass="21060">MNTKHILPYTIMQSLGIRLRPFIFQTVIPKCPKTYSYDPFYISRKPSIPLYPKLQFCLRGYDFPSLEKYEIYVNRALKRWSSSVDSFPLPPKKISYSIFHPNSTKVKTEFELNRYCRVVTADNIKTVDLPVIFDLIQQNLPEGIELKVEEFNPDLEEERYVANLEIETLQDELTKLTAK</sequence>
<dbReference type="InterPro" id="IPR027486">
    <property type="entry name" value="Ribosomal_uS10_dom"/>
</dbReference>
<dbReference type="Pfam" id="PF00338">
    <property type="entry name" value="Ribosomal_S10"/>
    <property type="match status" value="1"/>
</dbReference>
<gene>
    <name evidence="4" type="ORF">HNAJ_LOCUS10995</name>
</gene>
<evidence type="ECO:0000313" key="6">
    <source>
        <dbReference type="WBParaSite" id="HNAJ_0001100101-mRNA-1"/>
    </source>
</evidence>
<dbReference type="GO" id="GO:1990904">
    <property type="term" value="C:ribonucleoprotein complex"/>
    <property type="evidence" value="ECO:0007669"/>
    <property type="project" value="UniProtKB-KW"/>
</dbReference>
<dbReference type="STRING" id="102285.A0A0R3TTG6"/>
<dbReference type="SMART" id="SM01403">
    <property type="entry name" value="Ribosomal_S10"/>
    <property type="match status" value="1"/>
</dbReference>
<evidence type="ECO:0000313" key="4">
    <source>
        <dbReference type="EMBL" id="VDO09280.1"/>
    </source>
</evidence>
<proteinExistence type="predicted"/>